<proteinExistence type="predicted"/>
<dbReference type="STRING" id="1367477.N288_25695"/>
<dbReference type="HOGENOM" id="CLU_3212474_0_0_9"/>
<evidence type="ECO:0000313" key="3">
    <source>
        <dbReference type="Proteomes" id="UP000017805"/>
    </source>
</evidence>
<dbReference type="KEGG" id="bif:N288_25695"/>
<name>U5LGH7_9BACI</name>
<keyword evidence="1" id="KW-0472">Membrane</keyword>
<dbReference type="AlphaFoldDB" id="U5LGH7"/>
<keyword evidence="1" id="KW-0812">Transmembrane</keyword>
<evidence type="ECO:0000256" key="1">
    <source>
        <dbReference type="SAM" id="Phobius"/>
    </source>
</evidence>
<keyword evidence="1" id="KW-1133">Transmembrane helix</keyword>
<evidence type="ECO:0000313" key="2">
    <source>
        <dbReference type="EMBL" id="AGX06969.1"/>
    </source>
</evidence>
<feature type="transmembrane region" description="Helical" evidence="1">
    <location>
        <begin position="18"/>
        <end position="36"/>
    </location>
</feature>
<dbReference type="EMBL" id="CP006643">
    <property type="protein sequence ID" value="AGX06969.1"/>
    <property type="molecule type" value="Genomic_DNA"/>
</dbReference>
<sequence length="44" mass="4818">MIQDSCDFAVLLGFFKRQLAPIACAVGLLVMMKGCIKRQPAVYA</sequence>
<gene>
    <name evidence="2" type="ORF">N288_25695</name>
</gene>
<protein>
    <submittedName>
        <fullName evidence="2">Uncharacterized protein</fullName>
    </submittedName>
</protein>
<organism evidence="2 3">
    <name type="scientific">Bacillus infantis NRRL B-14911</name>
    <dbReference type="NCBI Taxonomy" id="1367477"/>
    <lineage>
        <taxon>Bacteria</taxon>
        <taxon>Bacillati</taxon>
        <taxon>Bacillota</taxon>
        <taxon>Bacilli</taxon>
        <taxon>Bacillales</taxon>
        <taxon>Bacillaceae</taxon>
        <taxon>Bacillus</taxon>
    </lineage>
</organism>
<accession>U5LGH7</accession>
<keyword evidence="3" id="KW-1185">Reference proteome</keyword>
<dbReference type="Proteomes" id="UP000017805">
    <property type="component" value="Chromosome"/>
</dbReference>
<dbReference type="PATRIC" id="fig|1367477.3.peg.5130"/>
<reference evidence="2 3" key="1">
    <citation type="submission" date="2013-07" db="EMBL/GenBank/DDBJ databases">
        <title>Complete genome sequence of Bacillus infantis NRRL B-14911 that has potential to induce cardiac disease by antigenic mimicry.</title>
        <authorList>
            <person name="Massilamany C."/>
            <person name="Smith T.P.L."/>
            <person name="Loy J.D."/>
            <person name="Barletta R."/>
            <person name="Reddy J."/>
        </authorList>
    </citation>
    <scope>NUCLEOTIDE SEQUENCE [LARGE SCALE GENOMIC DNA]</scope>
    <source>
        <strain evidence="2 3">NRRL B-14911</strain>
    </source>
</reference>